<dbReference type="Gene3D" id="1.10.287.130">
    <property type="match status" value="1"/>
</dbReference>
<dbReference type="EC" id="2.7.13.3" evidence="2"/>
<dbReference type="SMART" id="SM00086">
    <property type="entry name" value="PAC"/>
    <property type="match status" value="1"/>
</dbReference>
<protein>
    <recommendedName>
        <fullName evidence="2">histidine kinase</fullName>
        <ecNumber evidence="2">2.7.13.3</ecNumber>
    </recommendedName>
</protein>
<comment type="caution">
    <text evidence="10">The sequence shown here is derived from an EMBL/GenBank/DDBJ whole genome shotgun (WGS) entry which is preliminary data.</text>
</comment>
<evidence type="ECO:0000256" key="4">
    <source>
        <dbReference type="ARBA" id="ARBA00022679"/>
    </source>
</evidence>
<dbReference type="NCBIfam" id="TIGR00229">
    <property type="entry name" value="sensory_box"/>
    <property type="match status" value="1"/>
</dbReference>
<dbReference type="Pfam" id="PF14417">
    <property type="entry name" value="MEDS"/>
    <property type="match status" value="1"/>
</dbReference>
<dbReference type="SMART" id="SM00387">
    <property type="entry name" value="HATPase_c"/>
    <property type="match status" value="1"/>
</dbReference>
<dbReference type="InterPro" id="IPR036097">
    <property type="entry name" value="HisK_dim/P_sf"/>
</dbReference>
<evidence type="ECO:0000259" key="7">
    <source>
        <dbReference type="PROSITE" id="PS50109"/>
    </source>
</evidence>
<dbReference type="SMART" id="SM00091">
    <property type="entry name" value="PAS"/>
    <property type="match status" value="1"/>
</dbReference>
<evidence type="ECO:0000259" key="9">
    <source>
        <dbReference type="PROSITE" id="PS50113"/>
    </source>
</evidence>
<feature type="domain" description="Histidine kinase" evidence="7">
    <location>
        <begin position="541"/>
        <end position="753"/>
    </location>
</feature>
<name>A0A7C3SJG5_9BACT</name>
<keyword evidence="4" id="KW-0808">Transferase</keyword>
<keyword evidence="3" id="KW-0597">Phosphoprotein</keyword>
<dbReference type="InterPro" id="IPR003661">
    <property type="entry name" value="HisK_dim/P_dom"/>
</dbReference>
<dbReference type="CDD" id="cd00130">
    <property type="entry name" value="PAS"/>
    <property type="match status" value="1"/>
</dbReference>
<comment type="catalytic activity">
    <reaction evidence="1">
        <text>ATP + protein L-histidine = ADP + protein N-phospho-L-histidine.</text>
        <dbReference type="EC" id="2.7.13.3"/>
    </reaction>
</comment>
<dbReference type="SUPFAM" id="SSF55785">
    <property type="entry name" value="PYP-like sensor domain (PAS domain)"/>
    <property type="match status" value="1"/>
</dbReference>
<dbReference type="InterPro" id="IPR025847">
    <property type="entry name" value="MEDS_domain"/>
</dbReference>
<dbReference type="AlphaFoldDB" id="A0A7C3SJG5"/>
<keyword evidence="6" id="KW-0175">Coiled coil</keyword>
<accession>A0A7C3SJG5</accession>
<evidence type="ECO:0000256" key="1">
    <source>
        <dbReference type="ARBA" id="ARBA00000085"/>
    </source>
</evidence>
<dbReference type="PROSITE" id="PS50112">
    <property type="entry name" value="PAS"/>
    <property type="match status" value="1"/>
</dbReference>
<dbReference type="PRINTS" id="PR00344">
    <property type="entry name" value="BCTRLSENSOR"/>
</dbReference>
<dbReference type="InterPro" id="IPR000014">
    <property type="entry name" value="PAS"/>
</dbReference>
<evidence type="ECO:0000259" key="8">
    <source>
        <dbReference type="PROSITE" id="PS50112"/>
    </source>
</evidence>
<dbReference type="InterPro" id="IPR005467">
    <property type="entry name" value="His_kinase_dom"/>
</dbReference>
<dbReference type="SUPFAM" id="SSF55874">
    <property type="entry name" value="ATPase domain of HSP90 chaperone/DNA topoisomerase II/histidine kinase"/>
    <property type="match status" value="1"/>
</dbReference>
<dbReference type="GO" id="GO:0000155">
    <property type="term" value="F:phosphorelay sensor kinase activity"/>
    <property type="evidence" value="ECO:0007669"/>
    <property type="project" value="InterPro"/>
</dbReference>
<dbReference type="PANTHER" id="PTHR43304:SF1">
    <property type="entry name" value="PAC DOMAIN-CONTAINING PROTEIN"/>
    <property type="match status" value="1"/>
</dbReference>
<dbReference type="CDD" id="cd00075">
    <property type="entry name" value="HATPase"/>
    <property type="match status" value="1"/>
</dbReference>
<evidence type="ECO:0000256" key="6">
    <source>
        <dbReference type="SAM" id="Coils"/>
    </source>
</evidence>
<dbReference type="SUPFAM" id="SSF47384">
    <property type="entry name" value="Homodimeric domain of signal transducing histidine kinase"/>
    <property type="match status" value="1"/>
</dbReference>
<dbReference type="CDD" id="cd00082">
    <property type="entry name" value="HisKA"/>
    <property type="match status" value="1"/>
</dbReference>
<dbReference type="InterPro" id="IPR013655">
    <property type="entry name" value="PAS_fold_3"/>
</dbReference>
<feature type="coiled-coil region" evidence="6">
    <location>
        <begin position="482"/>
        <end position="527"/>
    </location>
</feature>
<evidence type="ECO:0000313" key="10">
    <source>
        <dbReference type="EMBL" id="HGB15100.1"/>
    </source>
</evidence>
<dbReference type="PANTHER" id="PTHR43304">
    <property type="entry name" value="PHYTOCHROME-LIKE PROTEIN CPH1"/>
    <property type="match status" value="1"/>
</dbReference>
<dbReference type="PROSITE" id="PS50113">
    <property type="entry name" value="PAC"/>
    <property type="match status" value="1"/>
</dbReference>
<dbReference type="Pfam" id="PF02518">
    <property type="entry name" value="HATPase_c"/>
    <property type="match status" value="1"/>
</dbReference>
<dbReference type="InterPro" id="IPR000700">
    <property type="entry name" value="PAS-assoc_C"/>
</dbReference>
<dbReference type="InterPro" id="IPR003594">
    <property type="entry name" value="HATPase_dom"/>
</dbReference>
<dbReference type="Pfam" id="PF08447">
    <property type="entry name" value="PAS_3"/>
    <property type="match status" value="1"/>
</dbReference>
<dbReference type="Gene3D" id="3.30.450.20">
    <property type="entry name" value="PAS domain"/>
    <property type="match status" value="1"/>
</dbReference>
<dbReference type="InterPro" id="IPR035965">
    <property type="entry name" value="PAS-like_dom_sf"/>
</dbReference>
<feature type="domain" description="PAS" evidence="8">
    <location>
        <begin position="362"/>
        <end position="436"/>
    </location>
</feature>
<dbReference type="InterPro" id="IPR052162">
    <property type="entry name" value="Sensor_kinase/Photoreceptor"/>
</dbReference>
<dbReference type="Gene3D" id="3.30.565.10">
    <property type="entry name" value="Histidine kinase-like ATPase, C-terminal domain"/>
    <property type="match status" value="1"/>
</dbReference>
<reference evidence="10" key="1">
    <citation type="journal article" date="2020" name="mSystems">
        <title>Genome- and Community-Level Interaction Insights into Carbon Utilization and Element Cycling Functions of Hydrothermarchaeota in Hydrothermal Sediment.</title>
        <authorList>
            <person name="Zhou Z."/>
            <person name="Liu Y."/>
            <person name="Xu W."/>
            <person name="Pan J."/>
            <person name="Luo Z.H."/>
            <person name="Li M."/>
        </authorList>
    </citation>
    <scope>NUCLEOTIDE SEQUENCE [LARGE SCALE GENOMIC DNA]</scope>
    <source>
        <strain evidence="10">SpSt-776</strain>
    </source>
</reference>
<dbReference type="EMBL" id="DTHB01000049">
    <property type="protein sequence ID" value="HGB15100.1"/>
    <property type="molecule type" value="Genomic_DNA"/>
</dbReference>
<organism evidence="10">
    <name type="scientific">Desulfobacca acetoxidans</name>
    <dbReference type="NCBI Taxonomy" id="60893"/>
    <lineage>
        <taxon>Bacteria</taxon>
        <taxon>Pseudomonadati</taxon>
        <taxon>Thermodesulfobacteriota</taxon>
        <taxon>Desulfobaccia</taxon>
        <taxon>Desulfobaccales</taxon>
        <taxon>Desulfobaccaceae</taxon>
        <taxon>Desulfobacca</taxon>
    </lineage>
</organism>
<dbReference type="PROSITE" id="PS50109">
    <property type="entry name" value="HIS_KIN"/>
    <property type="match status" value="1"/>
</dbReference>
<evidence type="ECO:0000256" key="3">
    <source>
        <dbReference type="ARBA" id="ARBA00022553"/>
    </source>
</evidence>
<gene>
    <name evidence="10" type="ORF">ENV62_07690</name>
</gene>
<proteinExistence type="predicted"/>
<sequence length="753" mass="85670">MLPFKRSSQRRKIEELKPGEHFCFFFSSDAEHQAVVTPFLSQGLLAGEKVIYLADQYAPRVILGYLKNTLKIEPYLQQGQFQILEAASVYLEQGLFDPEAVIARLQQETEKALSEGFPALRIAAEMTWATKGRLGSERLAEYEARVNDFFAGRPCLAICQYDRRRFDPLVLMDILAAHPKVILGTEAMDNLYYLPPGEFLGPQAKAARLSHFLESLVELQQAEATLMRQSHELSQRLKELNCLLNIAELTERPGLTLDEALQSIVELIPPAWQYSDITAVRLRLGEREYATENFKKTPWILTNDLVVHGEKAGWFEVCYLEPRPEAADGPFLGEEKSLLSAIARLTGRLVERLRAEEELRQSEIKYRTLVEHIPAITYIAALDPGSTTTYISPQVQAILGFTPADYRADPDIWRKQLHPEDRDRVLAEVAKSHTSGEPFVSEYRMFTQDGRLVWFRDEAWIVKDADGKPMFLQGVMLDITDRRRAEEELREHKEQLEKIVEARTLELKRANIRLKQEIKERRLIEEALEKGAEKIKIFAYSVIHDLKNPAIGIYGMTNLLKKYYGEQLDERGQKYCDQIMQAAEQIAALLKKINAYIVTKEAPLNIKAVDLKEILRLLKDEFIEQLELRQIKWREPPVIPEIRADGLYILRALRNLVDNALKYGGEGLSEISLGYEADSNFHILSVKDNGVGLKLADPESIFRAFQRHDTAGGVEGSGLGLAIVKEIAERHHGRAWVESTPGKGATFYISIAK</sequence>
<dbReference type="InterPro" id="IPR001610">
    <property type="entry name" value="PAC"/>
</dbReference>
<keyword evidence="5" id="KW-0418">Kinase</keyword>
<evidence type="ECO:0000256" key="2">
    <source>
        <dbReference type="ARBA" id="ARBA00012438"/>
    </source>
</evidence>
<dbReference type="InterPro" id="IPR036890">
    <property type="entry name" value="HATPase_C_sf"/>
</dbReference>
<dbReference type="InterPro" id="IPR004358">
    <property type="entry name" value="Sig_transdc_His_kin-like_C"/>
</dbReference>
<evidence type="ECO:0000256" key="5">
    <source>
        <dbReference type="ARBA" id="ARBA00022777"/>
    </source>
</evidence>
<feature type="domain" description="PAC" evidence="9">
    <location>
        <begin position="439"/>
        <end position="491"/>
    </location>
</feature>